<feature type="compositionally biased region" description="Polar residues" evidence="1">
    <location>
        <begin position="51"/>
        <end position="136"/>
    </location>
</feature>
<dbReference type="OrthoDB" id="3355217at2759"/>
<name>A0A6P7Z0S0_9AMPH</name>
<feature type="compositionally biased region" description="Polar residues" evidence="1">
    <location>
        <begin position="160"/>
        <end position="173"/>
    </location>
</feature>
<evidence type="ECO:0000313" key="3">
    <source>
        <dbReference type="RefSeq" id="XP_030070813.1"/>
    </source>
</evidence>
<gene>
    <name evidence="3" type="primary">LOC115477846</name>
</gene>
<dbReference type="KEGG" id="muo:115477846"/>
<dbReference type="PANTHER" id="PTHR48465:SF1">
    <property type="entry name" value="PROTEIN SSUH2 HOMOLOG"/>
    <property type="match status" value="1"/>
</dbReference>
<keyword evidence="2" id="KW-1185">Reference proteome</keyword>
<sequence>MQKAMQEALDHFDKSLSGVENLPSILSYPPLRPSPHPSNMKKLRPAPYLSPRSTALPSQYSSLQSGPPSRNYSPSLSQQQSTPGPPSRNYSPSLSQQQSTPGPPSRNYSPSLSQQQSTPGPPSRNYSPSLSQQQSTPGPPSRNYSPSLSQQQSTPLPPSINRSPLLSQQSTSVPPCPLSPSKPLTKRGKESRKAGKEAFCAAQFSPLSEYQIRAALLKWVCTRPSYRKKAARETSFHAVTSVVVFIYRLESFIESRSVNSKFEPYGTHAFDYPIKGRTLDPWDISVSPYEMFKNEIKCVRIPHTDEAQLCPECEGKRCVPCKVCFNTGTTRCTRCHGTGKTWFRRICTVCQGRQLLICATCLGTAQLSCPSCIGQGFCCYFKELQVEYRNIMYQHTFTTLEIPHHLLAEAKGEILYEEDGRRVSPISSFPEEGINKASQVFVEISERVSGPNCQILWQRHCLKAVPVTSVCYHWKKDRKFFVYGIKNSVYCIDYPSRSTSCLPSCLVSP</sequence>
<dbReference type="GeneID" id="115477846"/>
<dbReference type="AlphaFoldDB" id="A0A6P7Z0S0"/>
<evidence type="ECO:0000313" key="2">
    <source>
        <dbReference type="Proteomes" id="UP000515156"/>
    </source>
</evidence>
<feature type="compositionally biased region" description="Low complexity" evidence="1">
    <location>
        <begin position="145"/>
        <end position="154"/>
    </location>
</feature>
<accession>A0A6P7Z0S0</accession>
<proteinExistence type="predicted"/>
<dbReference type="RefSeq" id="XP_030070813.1">
    <property type="nucleotide sequence ID" value="XM_030214953.1"/>
</dbReference>
<evidence type="ECO:0000256" key="1">
    <source>
        <dbReference type="SAM" id="MobiDB-lite"/>
    </source>
</evidence>
<dbReference type="InterPro" id="IPR052789">
    <property type="entry name" value="SSUH2_homolog"/>
</dbReference>
<feature type="region of interest" description="Disordered" evidence="1">
    <location>
        <begin position="1"/>
        <end position="190"/>
    </location>
</feature>
<reference evidence="3" key="1">
    <citation type="submission" date="2025-08" db="UniProtKB">
        <authorList>
            <consortium name="RefSeq"/>
        </authorList>
    </citation>
    <scope>IDENTIFICATION</scope>
</reference>
<dbReference type="PANTHER" id="PTHR48465">
    <property type="entry name" value="PROTEIN SSUH2 HOMOLOG"/>
    <property type="match status" value="1"/>
</dbReference>
<dbReference type="Proteomes" id="UP000515156">
    <property type="component" value="Chromosome 9"/>
</dbReference>
<organism evidence="2 3">
    <name type="scientific">Microcaecilia unicolor</name>
    <dbReference type="NCBI Taxonomy" id="1415580"/>
    <lineage>
        <taxon>Eukaryota</taxon>
        <taxon>Metazoa</taxon>
        <taxon>Chordata</taxon>
        <taxon>Craniata</taxon>
        <taxon>Vertebrata</taxon>
        <taxon>Euteleostomi</taxon>
        <taxon>Amphibia</taxon>
        <taxon>Gymnophiona</taxon>
        <taxon>Siphonopidae</taxon>
        <taxon>Microcaecilia</taxon>
    </lineage>
</organism>
<protein>
    <submittedName>
        <fullName evidence="3">Protein SSUH2 homolog</fullName>
    </submittedName>
</protein>
<dbReference type="InParanoid" id="A0A6P7Z0S0"/>